<sequence length="113" mass="12892">MGIVTYMRVQKGLVDILLQLQGTLHGLQSAPPLITFWFLQRKKKVSYSRLNGHYIKPNKGQRFLENAATCGRCVLLAVQTLTSCRKMRPPRLFWKHSSFSACSFSSSLFSLKK</sequence>
<name>A0AAQ4NZI2_GASAC</name>
<accession>A0AAQ4NZI2</accession>
<keyword evidence="2" id="KW-1185">Reference proteome</keyword>
<evidence type="ECO:0000313" key="2">
    <source>
        <dbReference type="Proteomes" id="UP000007635"/>
    </source>
</evidence>
<reference evidence="1 2" key="1">
    <citation type="journal article" date="2021" name="G3 (Bethesda)">
        <title>Improved contiguity of the threespine stickleback genome using long-read sequencing.</title>
        <authorList>
            <person name="Nath S."/>
            <person name="Shaw D.E."/>
            <person name="White M.A."/>
        </authorList>
    </citation>
    <scope>NUCLEOTIDE SEQUENCE [LARGE SCALE GENOMIC DNA]</scope>
    <source>
        <strain evidence="1 2">Lake Benthic</strain>
    </source>
</reference>
<reference evidence="1" key="2">
    <citation type="submission" date="2025-08" db="UniProtKB">
        <authorList>
            <consortium name="Ensembl"/>
        </authorList>
    </citation>
    <scope>IDENTIFICATION</scope>
</reference>
<protein>
    <submittedName>
        <fullName evidence="1">Uncharacterized protein</fullName>
    </submittedName>
</protein>
<dbReference type="AlphaFoldDB" id="A0AAQ4NZI2"/>
<evidence type="ECO:0000313" key="1">
    <source>
        <dbReference type="Ensembl" id="ENSGACP00000032004.1"/>
    </source>
</evidence>
<reference evidence="1" key="3">
    <citation type="submission" date="2025-09" db="UniProtKB">
        <authorList>
            <consortium name="Ensembl"/>
        </authorList>
    </citation>
    <scope>IDENTIFICATION</scope>
</reference>
<organism evidence="1 2">
    <name type="scientific">Gasterosteus aculeatus aculeatus</name>
    <name type="common">three-spined stickleback</name>
    <dbReference type="NCBI Taxonomy" id="481459"/>
    <lineage>
        <taxon>Eukaryota</taxon>
        <taxon>Metazoa</taxon>
        <taxon>Chordata</taxon>
        <taxon>Craniata</taxon>
        <taxon>Vertebrata</taxon>
        <taxon>Euteleostomi</taxon>
        <taxon>Actinopterygii</taxon>
        <taxon>Neopterygii</taxon>
        <taxon>Teleostei</taxon>
        <taxon>Neoteleostei</taxon>
        <taxon>Acanthomorphata</taxon>
        <taxon>Eupercaria</taxon>
        <taxon>Perciformes</taxon>
        <taxon>Cottioidei</taxon>
        <taxon>Gasterosteales</taxon>
        <taxon>Gasterosteidae</taxon>
        <taxon>Gasterosteus</taxon>
    </lineage>
</organism>
<dbReference type="Ensembl" id="ENSGACT00000046962.1">
    <property type="protein sequence ID" value="ENSGACP00000032004.1"/>
    <property type="gene ID" value="ENSGACG00000037991.1"/>
</dbReference>
<proteinExistence type="predicted"/>
<dbReference type="Proteomes" id="UP000007635">
    <property type="component" value="Chromosome XI"/>
</dbReference>